<keyword evidence="3" id="KW-0804">Transcription</keyword>
<dbReference type="PRINTS" id="PR00036">
    <property type="entry name" value="HTHLACI"/>
</dbReference>
<dbReference type="Proteomes" id="UP000732399">
    <property type="component" value="Unassembled WGS sequence"/>
</dbReference>
<dbReference type="Pfam" id="PF13377">
    <property type="entry name" value="Peripla_BP_3"/>
    <property type="match status" value="1"/>
</dbReference>
<dbReference type="InterPro" id="IPR046335">
    <property type="entry name" value="LacI/GalR-like_sensor"/>
</dbReference>
<dbReference type="PANTHER" id="PTHR30146">
    <property type="entry name" value="LACI-RELATED TRANSCRIPTIONAL REPRESSOR"/>
    <property type="match status" value="1"/>
</dbReference>
<comment type="caution">
    <text evidence="5">The sequence shown here is derived from an EMBL/GenBank/DDBJ whole genome shotgun (WGS) entry which is preliminary data.</text>
</comment>
<keyword evidence="2" id="KW-0238">DNA-binding</keyword>
<dbReference type="SUPFAM" id="SSF47413">
    <property type="entry name" value="lambda repressor-like DNA-binding domains"/>
    <property type="match status" value="1"/>
</dbReference>
<evidence type="ECO:0000256" key="2">
    <source>
        <dbReference type="ARBA" id="ARBA00023125"/>
    </source>
</evidence>
<accession>A0ABX1CI59</accession>
<dbReference type="RefSeq" id="WP_168133225.1">
    <property type="nucleotide sequence ID" value="NZ_JAAVJH010000002.1"/>
</dbReference>
<keyword evidence="1" id="KW-0805">Transcription regulation</keyword>
<dbReference type="Gene3D" id="3.40.50.2300">
    <property type="match status" value="2"/>
</dbReference>
<dbReference type="SUPFAM" id="SSF53822">
    <property type="entry name" value="Periplasmic binding protein-like I"/>
    <property type="match status" value="1"/>
</dbReference>
<dbReference type="PANTHER" id="PTHR30146:SF153">
    <property type="entry name" value="LACTOSE OPERON REPRESSOR"/>
    <property type="match status" value="1"/>
</dbReference>
<dbReference type="PROSITE" id="PS00356">
    <property type="entry name" value="HTH_LACI_1"/>
    <property type="match status" value="1"/>
</dbReference>
<dbReference type="SMART" id="SM00354">
    <property type="entry name" value="HTH_LACI"/>
    <property type="match status" value="1"/>
</dbReference>
<evidence type="ECO:0000313" key="6">
    <source>
        <dbReference type="Proteomes" id="UP000732399"/>
    </source>
</evidence>
<dbReference type="Gene3D" id="1.10.260.40">
    <property type="entry name" value="lambda repressor-like DNA-binding domains"/>
    <property type="match status" value="1"/>
</dbReference>
<protein>
    <submittedName>
        <fullName evidence="5">LacI family transcriptional regulator</fullName>
    </submittedName>
</protein>
<evidence type="ECO:0000256" key="1">
    <source>
        <dbReference type="ARBA" id="ARBA00023015"/>
    </source>
</evidence>
<gene>
    <name evidence="5" type="ORF">HBH26_03550</name>
</gene>
<dbReference type="Pfam" id="PF00356">
    <property type="entry name" value="LacI"/>
    <property type="match status" value="1"/>
</dbReference>
<dbReference type="InterPro" id="IPR000843">
    <property type="entry name" value="HTH_LacI"/>
</dbReference>
<dbReference type="InterPro" id="IPR028082">
    <property type="entry name" value="Peripla_BP_I"/>
</dbReference>
<dbReference type="EMBL" id="JAAVJH010000002">
    <property type="protein sequence ID" value="NJR77691.1"/>
    <property type="molecule type" value="Genomic_DNA"/>
</dbReference>
<sequence>MPPPDAPRGLATIGNATIGDVAARAGVSIRTVSRVINGSPKVNAETRAGVQAVIDSLGFAPSARAQALASGRSRLIGVIQGDANAHVLFQVQNGIVAACAPSRHELIVHPAALSGEALVADLTGFVRRSRVDGVIVLSPTSEDEAVAPALARLGVPAVALASAAVPGFAATLVPRDRAGAAAVAEHLHALGHRRIALVGGPAARLSSRERVEGFRDALGRRGAALDPALAIEGDYGFASGVAAAERLLALPEPPSAIFCCNDLMAAGALKAAARRGVAVPRDLSIVGFDGTDLAAMLTPGLTTVDRPVTAIARRATELLLRLIAGDEVPAIEHFDVALVMRESTGPLMQHDS</sequence>
<dbReference type="CDD" id="cd01545">
    <property type="entry name" value="PBP1_SalR"/>
    <property type="match status" value="1"/>
</dbReference>
<reference evidence="5 6" key="1">
    <citation type="submission" date="2020-03" db="EMBL/GenBank/DDBJ databases">
        <authorList>
            <person name="Wang L."/>
            <person name="He N."/>
            <person name="Li Y."/>
            <person name="Fang Y."/>
            <person name="Zhang F."/>
        </authorList>
    </citation>
    <scope>NUCLEOTIDE SEQUENCE [LARGE SCALE GENOMIC DNA]</scope>
    <source>
        <strain evidence="5 6">36D10-4-7</strain>
    </source>
</reference>
<evidence type="ECO:0000259" key="4">
    <source>
        <dbReference type="PROSITE" id="PS50932"/>
    </source>
</evidence>
<evidence type="ECO:0000256" key="3">
    <source>
        <dbReference type="ARBA" id="ARBA00023163"/>
    </source>
</evidence>
<feature type="domain" description="HTH lacI-type" evidence="4">
    <location>
        <begin position="16"/>
        <end position="70"/>
    </location>
</feature>
<evidence type="ECO:0000313" key="5">
    <source>
        <dbReference type="EMBL" id="NJR77691.1"/>
    </source>
</evidence>
<dbReference type="CDD" id="cd01392">
    <property type="entry name" value="HTH_LacI"/>
    <property type="match status" value="1"/>
</dbReference>
<dbReference type="PROSITE" id="PS50932">
    <property type="entry name" value="HTH_LACI_2"/>
    <property type="match status" value="1"/>
</dbReference>
<name>A0ABX1CI59_9SPHN</name>
<organism evidence="5 6">
    <name type="scientific">Sphingomonas corticis</name>
    <dbReference type="NCBI Taxonomy" id="2722791"/>
    <lineage>
        <taxon>Bacteria</taxon>
        <taxon>Pseudomonadati</taxon>
        <taxon>Pseudomonadota</taxon>
        <taxon>Alphaproteobacteria</taxon>
        <taxon>Sphingomonadales</taxon>
        <taxon>Sphingomonadaceae</taxon>
        <taxon>Sphingomonas</taxon>
    </lineage>
</organism>
<keyword evidence="6" id="KW-1185">Reference proteome</keyword>
<proteinExistence type="predicted"/>
<dbReference type="InterPro" id="IPR010982">
    <property type="entry name" value="Lambda_DNA-bd_dom_sf"/>
</dbReference>